<evidence type="ECO:0000256" key="2">
    <source>
        <dbReference type="ARBA" id="ARBA00022448"/>
    </source>
</evidence>
<comment type="function">
    <text evidence="9">Part of the twin-arginine translocation (Tat) system that transports large folded proteins containing a characteristic twin-arginine motif in their signal peptide across membranes. Together with TatC, TatB is part of a receptor directly interacting with Tat signal peptides. TatB may form an oligomeric binding site that transiently accommodates folded Tat precursor proteins before their translocation.</text>
</comment>
<dbReference type="HAMAP" id="MF_00237">
    <property type="entry name" value="TatB"/>
    <property type="match status" value="1"/>
</dbReference>
<organism evidence="11 12">
    <name type="scientific">Neptuniibacter caesariensis</name>
    <dbReference type="NCBI Taxonomy" id="207954"/>
    <lineage>
        <taxon>Bacteria</taxon>
        <taxon>Pseudomonadati</taxon>
        <taxon>Pseudomonadota</taxon>
        <taxon>Gammaproteobacteria</taxon>
        <taxon>Oceanospirillales</taxon>
        <taxon>Oceanospirillaceae</taxon>
        <taxon>Neptuniibacter</taxon>
    </lineage>
</organism>
<proteinExistence type="inferred from homology"/>
<dbReference type="Gene3D" id="1.20.5.3310">
    <property type="match status" value="1"/>
</dbReference>
<keyword evidence="8 9" id="KW-0472">Membrane</keyword>
<dbReference type="InterPro" id="IPR018448">
    <property type="entry name" value="TatB"/>
</dbReference>
<evidence type="ECO:0000256" key="7">
    <source>
        <dbReference type="ARBA" id="ARBA00023010"/>
    </source>
</evidence>
<comment type="similarity">
    <text evidence="9">Belongs to the TatB family.</text>
</comment>
<comment type="subunit">
    <text evidence="9">The Tat system comprises two distinct complexes: a TatABC complex, containing multiple copies of TatA, TatB and TatC subunits, and a separate TatA complex, containing only TatA subunits. Substrates initially bind to the TatABC complex, which probably triggers association of the separate TatA complex to form the active translocon.</text>
</comment>
<dbReference type="Pfam" id="PF02416">
    <property type="entry name" value="TatA_B_E"/>
    <property type="match status" value="1"/>
</dbReference>
<evidence type="ECO:0000313" key="12">
    <source>
        <dbReference type="Proteomes" id="UP000243469"/>
    </source>
</evidence>
<dbReference type="EMBL" id="PDSH01000012">
    <property type="protein sequence ID" value="PIE25213.1"/>
    <property type="molecule type" value="Genomic_DNA"/>
</dbReference>
<dbReference type="GO" id="GO:0008320">
    <property type="term" value="F:protein transmembrane transporter activity"/>
    <property type="evidence" value="ECO:0007669"/>
    <property type="project" value="UniProtKB-UniRule"/>
</dbReference>
<keyword evidence="3 9" id="KW-1003">Cell membrane</keyword>
<evidence type="ECO:0000256" key="1">
    <source>
        <dbReference type="ARBA" id="ARBA00004167"/>
    </source>
</evidence>
<dbReference type="GO" id="GO:0033281">
    <property type="term" value="C:TAT protein transport complex"/>
    <property type="evidence" value="ECO:0007669"/>
    <property type="project" value="UniProtKB-UniRule"/>
</dbReference>
<dbReference type="Proteomes" id="UP000243469">
    <property type="component" value="Unassembled WGS sequence"/>
</dbReference>
<keyword evidence="7 9" id="KW-0811">Translocation</keyword>
<gene>
    <name evidence="9 11" type="primary">tatB</name>
    <name evidence="11" type="ORF">CSA60_01630</name>
</gene>
<feature type="compositionally biased region" description="Low complexity" evidence="10">
    <location>
        <begin position="103"/>
        <end position="114"/>
    </location>
</feature>
<keyword evidence="4 9" id="KW-0812">Transmembrane</keyword>
<evidence type="ECO:0000256" key="4">
    <source>
        <dbReference type="ARBA" id="ARBA00022692"/>
    </source>
</evidence>
<protein>
    <recommendedName>
        <fullName evidence="9">Sec-independent protein translocase protein TatB</fullName>
    </recommendedName>
</protein>
<sequence>MFDIGFAELLIVAVVALIVLGPDKLPAAVRTVGMWVGRIRRTVTAIQSEISEELKIEELKRTTAINKEELEKELNEMRQPFDNALSETSSAVARETTPEEPKQQAAPIEQEAPAVTPVKESNGTKNE</sequence>
<reference evidence="11 12" key="1">
    <citation type="submission" date="2017-10" db="EMBL/GenBank/DDBJ databases">
        <title>Novel microbial diversity and functional potential in the marine mammal oral microbiome.</title>
        <authorList>
            <person name="Dudek N.K."/>
            <person name="Sun C.L."/>
            <person name="Burstein D."/>
            <person name="Kantor R.S."/>
            <person name="Aliaga Goltsman D.S."/>
            <person name="Bik E.M."/>
            <person name="Thomas B.C."/>
            <person name="Banfield J.F."/>
            <person name="Relman D.A."/>
        </authorList>
    </citation>
    <scope>NUCLEOTIDE SEQUENCE [LARGE SCALE GENOMIC DNA]</scope>
    <source>
        <strain evidence="11">DOLJORAL78_47_21</strain>
    </source>
</reference>
<dbReference type="InterPro" id="IPR003369">
    <property type="entry name" value="TatA/B/E"/>
</dbReference>
<keyword evidence="6 9" id="KW-1133">Transmembrane helix</keyword>
<dbReference type="PANTHER" id="PTHR33162:SF1">
    <property type="entry name" value="SEC-INDEPENDENT PROTEIN TRANSLOCASE PROTEIN TATA, CHLOROPLASTIC"/>
    <property type="match status" value="1"/>
</dbReference>
<evidence type="ECO:0000256" key="6">
    <source>
        <dbReference type="ARBA" id="ARBA00022989"/>
    </source>
</evidence>
<evidence type="ECO:0000256" key="10">
    <source>
        <dbReference type="SAM" id="MobiDB-lite"/>
    </source>
</evidence>
<name>A0A2G6JP72_NEPCE</name>
<comment type="subcellular location">
    <subcellularLocation>
        <location evidence="9">Cell membrane</location>
        <topology evidence="9">Single-pass membrane protein</topology>
    </subcellularLocation>
    <subcellularLocation>
        <location evidence="1">Membrane</location>
        <topology evidence="1">Single-pass membrane protein</topology>
    </subcellularLocation>
</comment>
<dbReference type="GO" id="GO:0043953">
    <property type="term" value="P:protein transport by the Tat complex"/>
    <property type="evidence" value="ECO:0007669"/>
    <property type="project" value="UniProtKB-UniRule"/>
</dbReference>
<evidence type="ECO:0000256" key="9">
    <source>
        <dbReference type="HAMAP-Rule" id="MF_00237"/>
    </source>
</evidence>
<feature type="region of interest" description="Disordered" evidence="10">
    <location>
        <begin position="77"/>
        <end position="127"/>
    </location>
</feature>
<evidence type="ECO:0000256" key="5">
    <source>
        <dbReference type="ARBA" id="ARBA00022927"/>
    </source>
</evidence>
<evidence type="ECO:0000256" key="8">
    <source>
        <dbReference type="ARBA" id="ARBA00023136"/>
    </source>
</evidence>
<dbReference type="PANTHER" id="PTHR33162">
    <property type="entry name" value="SEC-INDEPENDENT PROTEIN TRANSLOCASE PROTEIN TATA, CHLOROPLASTIC"/>
    <property type="match status" value="1"/>
</dbReference>
<evidence type="ECO:0000313" key="11">
    <source>
        <dbReference type="EMBL" id="PIE25213.1"/>
    </source>
</evidence>
<dbReference type="AlphaFoldDB" id="A0A2G6JP72"/>
<dbReference type="NCBIfam" id="TIGR01410">
    <property type="entry name" value="tatB"/>
    <property type="match status" value="1"/>
</dbReference>
<keyword evidence="5 9" id="KW-0653">Protein transport</keyword>
<keyword evidence="2 9" id="KW-0813">Transport</keyword>
<comment type="caution">
    <text evidence="11">The sequence shown here is derived from an EMBL/GenBank/DDBJ whole genome shotgun (WGS) entry which is preliminary data.</text>
</comment>
<dbReference type="PRINTS" id="PR01506">
    <property type="entry name" value="TATBPROTEIN"/>
</dbReference>
<evidence type="ECO:0000256" key="3">
    <source>
        <dbReference type="ARBA" id="ARBA00022475"/>
    </source>
</evidence>
<accession>A0A2G6JP72</accession>